<dbReference type="Proteomes" id="UP000005237">
    <property type="component" value="Unassembled WGS sequence"/>
</dbReference>
<name>A0A8R1IWM7_CAEJA</name>
<evidence type="ECO:0000313" key="2">
    <source>
        <dbReference type="Proteomes" id="UP000005237"/>
    </source>
</evidence>
<reference evidence="1" key="2">
    <citation type="submission" date="2022-06" db="UniProtKB">
        <authorList>
            <consortium name="EnsemblMetazoa"/>
        </authorList>
    </citation>
    <scope>IDENTIFICATION</scope>
    <source>
        <strain evidence="1">DF5081</strain>
    </source>
</reference>
<reference evidence="2" key="1">
    <citation type="submission" date="2010-08" db="EMBL/GenBank/DDBJ databases">
        <authorList>
            <consortium name="Caenorhabditis japonica Sequencing Consortium"/>
            <person name="Wilson R.K."/>
        </authorList>
    </citation>
    <scope>NUCLEOTIDE SEQUENCE [LARGE SCALE GENOMIC DNA]</scope>
    <source>
        <strain evidence="2">DF5081</strain>
    </source>
</reference>
<accession>A0A8R1IWM7</accession>
<proteinExistence type="predicted"/>
<organism evidence="1 2">
    <name type="scientific">Caenorhabditis japonica</name>
    <dbReference type="NCBI Taxonomy" id="281687"/>
    <lineage>
        <taxon>Eukaryota</taxon>
        <taxon>Metazoa</taxon>
        <taxon>Ecdysozoa</taxon>
        <taxon>Nematoda</taxon>
        <taxon>Chromadorea</taxon>
        <taxon>Rhabditida</taxon>
        <taxon>Rhabditina</taxon>
        <taxon>Rhabditomorpha</taxon>
        <taxon>Rhabditoidea</taxon>
        <taxon>Rhabditidae</taxon>
        <taxon>Peloderinae</taxon>
        <taxon>Caenorhabditis</taxon>
    </lineage>
</organism>
<sequence length="144" mass="16589">MDYARLKGTEKFINLDILSSSFFVRPLSFFCSYYSCSAILSFHDPCHWLNFFLFGWNGMADGPAERNTFCLLFWVTPPPLPPFFALFLPASSLFFVPLDNHDWLCLGVEIIGCDVMRPMTCLTRFSLFARNGFLFYCLPSFLLS</sequence>
<dbReference type="AlphaFoldDB" id="A0A8R1IWM7"/>
<evidence type="ECO:0000313" key="1">
    <source>
        <dbReference type="EnsemblMetazoa" id="CJA43281.1"/>
    </source>
</evidence>
<keyword evidence="2" id="KW-1185">Reference proteome</keyword>
<protein>
    <submittedName>
        <fullName evidence="1">Uncharacterized protein</fullName>
    </submittedName>
</protein>
<dbReference type="EnsemblMetazoa" id="CJA43281.1">
    <property type="protein sequence ID" value="CJA43281.1"/>
    <property type="gene ID" value="WBGene00219129"/>
</dbReference>